<dbReference type="AlphaFoldDB" id="A0AAU9M5B6"/>
<dbReference type="EMBL" id="CAKMRJ010004462">
    <property type="protein sequence ID" value="CAH1439134.1"/>
    <property type="molecule type" value="Genomic_DNA"/>
</dbReference>
<protein>
    <submittedName>
        <fullName evidence="1">Uncharacterized protein</fullName>
    </submittedName>
</protein>
<dbReference type="Proteomes" id="UP001157418">
    <property type="component" value="Unassembled WGS sequence"/>
</dbReference>
<evidence type="ECO:0000313" key="1">
    <source>
        <dbReference type="EMBL" id="CAH1416083.1"/>
    </source>
</evidence>
<comment type="caution">
    <text evidence="1">The sequence shown here is derived from an EMBL/GenBank/DDBJ whole genome shotgun (WGS) entry which is preliminary data.</text>
</comment>
<dbReference type="EMBL" id="CAKMRJ010000002">
    <property type="protein sequence ID" value="CAH1416083.1"/>
    <property type="molecule type" value="Genomic_DNA"/>
</dbReference>
<proteinExistence type="predicted"/>
<keyword evidence="3" id="KW-1185">Reference proteome</keyword>
<evidence type="ECO:0000313" key="3">
    <source>
        <dbReference type="Proteomes" id="UP001157418"/>
    </source>
</evidence>
<organism evidence="1 3">
    <name type="scientific">Lactuca virosa</name>
    <dbReference type="NCBI Taxonomy" id="75947"/>
    <lineage>
        <taxon>Eukaryota</taxon>
        <taxon>Viridiplantae</taxon>
        <taxon>Streptophyta</taxon>
        <taxon>Embryophyta</taxon>
        <taxon>Tracheophyta</taxon>
        <taxon>Spermatophyta</taxon>
        <taxon>Magnoliopsida</taxon>
        <taxon>eudicotyledons</taxon>
        <taxon>Gunneridae</taxon>
        <taxon>Pentapetalae</taxon>
        <taxon>asterids</taxon>
        <taxon>campanulids</taxon>
        <taxon>Asterales</taxon>
        <taxon>Asteraceae</taxon>
        <taxon>Cichorioideae</taxon>
        <taxon>Cichorieae</taxon>
        <taxon>Lactucinae</taxon>
        <taxon>Lactuca</taxon>
    </lineage>
</organism>
<gene>
    <name evidence="2" type="ORF">LVIROSA_LOCUS25352</name>
    <name evidence="1" type="ORF">LVIROSA_LOCUS3872</name>
</gene>
<reference evidence="1 3" key="1">
    <citation type="submission" date="2022-01" db="EMBL/GenBank/DDBJ databases">
        <authorList>
            <person name="Xiong W."/>
            <person name="Schranz E."/>
        </authorList>
    </citation>
    <scope>NUCLEOTIDE SEQUENCE [LARGE SCALE GENOMIC DNA]</scope>
</reference>
<accession>A0AAU9M5B6</accession>
<name>A0AAU9M5B6_9ASTR</name>
<evidence type="ECO:0000313" key="2">
    <source>
        <dbReference type="EMBL" id="CAH1439134.1"/>
    </source>
</evidence>
<sequence length="96" mass="10916">MCGIYFREGKQGASQNRTQFLLQGIDLYISRLRKMRREEKMTIFLIRGMKVGRYIHERNLNRIGLLKNGSSGVPQVGITLIVGGSCNLQQVNQTTD</sequence>